<keyword evidence="3" id="KW-1185">Reference proteome</keyword>
<feature type="compositionally biased region" description="Basic and acidic residues" evidence="1">
    <location>
        <begin position="15"/>
        <end position="27"/>
    </location>
</feature>
<sequence>MDKYDSNGDYSYPENFKRKEMSDKVEENDGENEENQASTKTGEYVRELMAEKISIDQKKLPNAVRLLDQGKI</sequence>
<gene>
    <name evidence="2" type="ORF">NQ318_013948</name>
</gene>
<comment type="caution">
    <text evidence="2">The sequence shown here is derived from an EMBL/GenBank/DDBJ whole genome shotgun (WGS) entry which is preliminary data.</text>
</comment>
<dbReference type="AlphaFoldDB" id="A0AAV8XH97"/>
<evidence type="ECO:0000313" key="3">
    <source>
        <dbReference type="Proteomes" id="UP001162162"/>
    </source>
</evidence>
<proteinExistence type="predicted"/>
<dbReference type="EMBL" id="JAPWTK010000589">
    <property type="protein sequence ID" value="KAJ8938040.1"/>
    <property type="molecule type" value="Genomic_DNA"/>
</dbReference>
<name>A0AAV8XH97_9CUCU</name>
<reference evidence="2" key="1">
    <citation type="journal article" date="2023" name="Insect Mol. Biol.">
        <title>Genome sequencing provides insights into the evolution of gene families encoding plant cell wall-degrading enzymes in longhorned beetles.</title>
        <authorList>
            <person name="Shin N.R."/>
            <person name="Okamura Y."/>
            <person name="Kirsch R."/>
            <person name="Pauchet Y."/>
        </authorList>
    </citation>
    <scope>NUCLEOTIDE SEQUENCE</scope>
    <source>
        <strain evidence="2">AMC_N1</strain>
    </source>
</reference>
<evidence type="ECO:0000313" key="2">
    <source>
        <dbReference type="EMBL" id="KAJ8938040.1"/>
    </source>
</evidence>
<organism evidence="2 3">
    <name type="scientific">Aromia moschata</name>
    <dbReference type="NCBI Taxonomy" id="1265417"/>
    <lineage>
        <taxon>Eukaryota</taxon>
        <taxon>Metazoa</taxon>
        <taxon>Ecdysozoa</taxon>
        <taxon>Arthropoda</taxon>
        <taxon>Hexapoda</taxon>
        <taxon>Insecta</taxon>
        <taxon>Pterygota</taxon>
        <taxon>Neoptera</taxon>
        <taxon>Endopterygota</taxon>
        <taxon>Coleoptera</taxon>
        <taxon>Polyphaga</taxon>
        <taxon>Cucujiformia</taxon>
        <taxon>Chrysomeloidea</taxon>
        <taxon>Cerambycidae</taxon>
        <taxon>Cerambycinae</taxon>
        <taxon>Callichromatini</taxon>
        <taxon>Aromia</taxon>
    </lineage>
</organism>
<dbReference type="Proteomes" id="UP001162162">
    <property type="component" value="Unassembled WGS sequence"/>
</dbReference>
<protein>
    <submittedName>
        <fullName evidence="2">Uncharacterized protein</fullName>
    </submittedName>
</protein>
<evidence type="ECO:0000256" key="1">
    <source>
        <dbReference type="SAM" id="MobiDB-lite"/>
    </source>
</evidence>
<feature type="region of interest" description="Disordered" evidence="1">
    <location>
        <begin position="1"/>
        <end position="43"/>
    </location>
</feature>
<accession>A0AAV8XH97</accession>